<organism evidence="16 17">
    <name type="scientific">Teichococcus aerophilus</name>
    <dbReference type="NCBI Taxonomy" id="1224513"/>
    <lineage>
        <taxon>Bacteria</taxon>
        <taxon>Pseudomonadati</taxon>
        <taxon>Pseudomonadota</taxon>
        <taxon>Alphaproteobacteria</taxon>
        <taxon>Acetobacterales</taxon>
        <taxon>Roseomonadaceae</taxon>
        <taxon>Roseomonas</taxon>
    </lineage>
</organism>
<dbReference type="PANTHER" id="PTHR32282:SF15">
    <property type="entry name" value="PENICILLIN-BINDING PROTEIN 1C"/>
    <property type="match status" value="1"/>
</dbReference>
<dbReference type="Proteomes" id="UP000626026">
    <property type="component" value="Unassembled WGS sequence"/>
</dbReference>
<dbReference type="InterPro" id="IPR009647">
    <property type="entry name" value="PBP_C"/>
</dbReference>
<feature type="domain" description="Penicillin-binding C-terminal" evidence="15">
    <location>
        <begin position="649"/>
        <end position="723"/>
    </location>
</feature>
<evidence type="ECO:0000313" key="16">
    <source>
        <dbReference type="EMBL" id="MBC9207781.1"/>
    </source>
</evidence>
<keyword evidence="4" id="KW-0121">Carboxypeptidase</keyword>
<comment type="similarity">
    <text evidence="3">In the N-terminal section; belongs to the glycosyltransferase 51 family.</text>
</comment>
<dbReference type="InterPro" id="IPR001264">
    <property type="entry name" value="Glyco_trans_51"/>
</dbReference>
<dbReference type="InterPro" id="IPR001460">
    <property type="entry name" value="PCN-bd_Tpept"/>
</dbReference>
<evidence type="ECO:0000256" key="10">
    <source>
        <dbReference type="ARBA" id="ARBA00044770"/>
    </source>
</evidence>
<keyword evidence="12" id="KW-0732">Signal</keyword>
<evidence type="ECO:0000256" key="7">
    <source>
        <dbReference type="ARBA" id="ARBA00022679"/>
    </source>
</evidence>
<dbReference type="Gene3D" id="1.10.3810.10">
    <property type="entry name" value="Biosynthetic peptidoglycan transglycosylase-like"/>
    <property type="match status" value="1"/>
</dbReference>
<keyword evidence="8" id="KW-0378">Hydrolase</keyword>
<comment type="pathway">
    <text evidence="1">Cell wall biogenesis; peptidoglycan biosynthesis.</text>
</comment>
<evidence type="ECO:0000256" key="12">
    <source>
        <dbReference type="SAM" id="SignalP"/>
    </source>
</evidence>
<evidence type="ECO:0000256" key="3">
    <source>
        <dbReference type="ARBA" id="ARBA00007739"/>
    </source>
</evidence>
<dbReference type="Pfam" id="PF00912">
    <property type="entry name" value="Transgly"/>
    <property type="match status" value="1"/>
</dbReference>
<dbReference type="PANTHER" id="PTHR32282">
    <property type="entry name" value="BINDING PROTEIN TRANSPEPTIDASE, PUTATIVE-RELATED"/>
    <property type="match status" value="1"/>
</dbReference>
<proteinExistence type="inferred from homology"/>
<evidence type="ECO:0000256" key="5">
    <source>
        <dbReference type="ARBA" id="ARBA00022670"/>
    </source>
</evidence>
<dbReference type="EC" id="2.4.99.28" evidence="10"/>
<feature type="signal peptide" evidence="12">
    <location>
        <begin position="1"/>
        <end position="28"/>
    </location>
</feature>
<gene>
    <name evidence="16" type="ORF">IBL26_13125</name>
</gene>
<dbReference type="InterPro" id="IPR023346">
    <property type="entry name" value="Lysozyme-like_dom_sf"/>
</dbReference>
<keyword evidence="17" id="KW-1185">Reference proteome</keyword>
<dbReference type="Pfam" id="PF06832">
    <property type="entry name" value="BiPBP_C"/>
    <property type="match status" value="1"/>
</dbReference>
<dbReference type="Gene3D" id="3.40.710.10">
    <property type="entry name" value="DD-peptidase/beta-lactamase superfamily"/>
    <property type="match status" value="1"/>
</dbReference>
<dbReference type="RefSeq" id="WP_187784944.1">
    <property type="nucleotide sequence ID" value="NZ_JACTVA010000021.1"/>
</dbReference>
<keyword evidence="5" id="KW-0645">Protease</keyword>
<dbReference type="SUPFAM" id="SSF53955">
    <property type="entry name" value="Lysozyme-like"/>
    <property type="match status" value="1"/>
</dbReference>
<evidence type="ECO:0000256" key="9">
    <source>
        <dbReference type="ARBA" id="ARBA00023268"/>
    </source>
</evidence>
<dbReference type="Pfam" id="PF00905">
    <property type="entry name" value="Transpeptidase"/>
    <property type="match status" value="1"/>
</dbReference>
<evidence type="ECO:0000256" key="11">
    <source>
        <dbReference type="ARBA" id="ARBA00049902"/>
    </source>
</evidence>
<protein>
    <recommendedName>
        <fullName evidence="10">peptidoglycan glycosyltransferase</fullName>
        <ecNumber evidence="10">2.4.99.28</ecNumber>
    </recommendedName>
</protein>
<dbReference type="SUPFAM" id="SSF56601">
    <property type="entry name" value="beta-lactamase/transpeptidase-like"/>
    <property type="match status" value="1"/>
</dbReference>
<keyword evidence="7" id="KW-0808">Transferase</keyword>
<feature type="domain" description="Penicillin-binding protein transpeptidase" evidence="13">
    <location>
        <begin position="321"/>
        <end position="560"/>
    </location>
</feature>
<keyword evidence="9" id="KW-0511">Multifunctional enzyme</keyword>
<evidence type="ECO:0000256" key="2">
    <source>
        <dbReference type="ARBA" id="ARBA00007090"/>
    </source>
</evidence>
<comment type="catalytic activity">
    <reaction evidence="11">
        <text>[GlcNAc-(1-&gt;4)-Mur2Ac(oyl-L-Ala-gamma-D-Glu-L-Lys-D-Ala-D-Ala)](n)-di-trans,octa-cis-undecaprenyl diphosphate + beta-D-GlcNAc-(1-&gt;4)-Mur2Ac(oyl-L-Ala-gamma-D-Glu-L-Lys-D-Ala-D-Ala)-di-trans,octa-cis-undecaprenyl diphosphate = [GlcNAc-(1-&gt;4)-Mur2Ac(oyl-L-Ala-gamma-D-Glu-L-Lys-D-Ala-D-Ala)](n+1)-di-trans,octa-cis-undecaprenyl diphosphate + di-trans,octa-cis-undecaprenyl diphosphate + H(+)</text>
        <dbReference type="Rhea" id="RHEA:23708"/>
        <dbReference type="Rhea" id="RHEA-COMP:9602"/>
        <dbReference type="Rhea" id="RHEA-COMP:9603"/>
        <dbReference type="ChEBI" id="CHEBI:15378"/>
        <dbReference type="ChEBI" id="CHEBI:58405"/>
        <dbReference type="ChEBI" id="CHEBI:60033"/>
        <dbReference type="ChEBI" id="CHEBI:78435"/>
        <dbReference type="EC" id="2.4.99.28"/>
    </reaction>
</comment>
<evidence type="ECO:0000256" key="1">
    <source>
        <dbReference type="ARBA" id="ARBA00004752"/>
    </source>
</evidence>
<comment type="similarity">
    <text evidence="2">In the C-terminal section; belongs to the transpeptidase family.</text>
</comment>
<accession>A0ABR7RN89</accession>
<comment type="caution">
    <text evidence="16">The sequence shown here is derived from an EMBL/GenBank/DDBJ whole genome shotgun (WGS) entry which is preliminary data.</text>
</comment>
<evidence type="ECO:0000313" key="17">
    <source>
        <dbReference type="Proteomes" id="UP000626026"/>
    </source>
</evidence>
<dbReference type="EMBL" id="JACTVA010000021">
    <property type="protein sequence ID" value="MBC9207781.1"/>
    <property type="molecule type" value="Genomic_DNA"/>
</dbReference>
<evidence type="ECO:0000259" key="14">
    <source>
        <dbReference type="Pfam" id="PF00912"/>
    </source>
</evidence>
<evidence type="ECO:0000256" key="4">
    <source>
        <dbReference type="ARBA" id="ARBA00022645"/>
    </source>
</evidence>
<dbReference type="InterPro" id="IPR050396">
    <property type="entry name" value="Glycosyltr_51/Transpeptidase"/>
</dbReference>
<evidence type="ECO:0000256" key="8">
    <source>
        <dbReference type="ARBA" id="ARBA00022801"/>
    </source>
</evidence>
<evidence type="ECO:0000259" key="13">
    <source>
        <dbReference type="Pfam" id="PF00905"/>
    </source>
</evidence>
<keyword evidence="6" id="KW-0328">Glycosyltransferase</keyword>
<name>A0ABR7RN89_9PROT</name>
<feature type="domain" description="Glycosyl transferase family 51" evidence="14">
    <location>
        <begin position="68"/>
        <end position="228"/>
    </location>
</feature>
<sequence>MTRRTRLAALLASTAAVALLGVYGAQVAARATLQAPAPTPILTDRNGAFLTQLGHEQATPAGRRTEYGYWQVAPVPDRVARATLALEDRRFWQHPGVDPASVLRAVWQNLSSGRTRSGASTLAMQVARMQQPGPRTLWHKAVEAGTALVLTARYGREALLAHYLRLVPYGNGSHGIAHAARYYLDKPVQDLSWAEIALLSAIPQAPALHNPRHPRGLARAIARGQRALEELARQGTITGAEFTVARAQLATLHPPPLPQRPEALHLVLRLRGLLEAQGIHGLDPTDPRIRTRIDLGVQRDITAIARAQLAEWRWQGAQQVAVMVMRRQTGEVLAALGSAGYANTIGGAFDYTAEWRSPGSTLKPFLYAVALERGQLRPDEILLDVPDGASGIGNADGAFLGPMLPRQALANSRNVPAVHLLRRMGLEAGFQALYGLGLHEMERPADRFGLSMAIGSLPTTLDRLMRAYGALANDGVMRDLQWYDGQPLAEPRGVLSATAARQVGQFLSDPQARLPAFPRYGSTEYPFPVALKTGTSQGYRDAWTMAWSQDYVIGAWMGRADAGTMAQISGSRGAARLAQAVLLRLHGRTADALEAGAFPIPQGYEPIALCAQTGQPDDGQCGPTLTEYLPAGQLAPSRLASNAPPALASEAEAPRLSILSPEHNSRLWRNPELPPQLNRLPLRAAVRPNVPQVVWYVDGEPFAVATPDQTVYWPMTPGAHRFQLRLPWQDVSSSPTRIVVE</sequence>
<evidence type="ECO:0000256" key="6">
    <source>
        <dbReference type="ARBA" id="ARBA00022676"/>
    </source>
</evidence>
<reference evidence="16 17" key="1">
    <citation type="journal article" date="2013" name="Int. J. Syst. Evol. Microbiol.">
        <title>Roseomonas aerophila sp. nov., isolated from air.</title>
        <authorList>
            <person name="Kim S.J."/>
            <person name="Weon H.Y."/>
            <person name="Ahn J.H."/>
            <person name="Hong S.B."/>
            <person name="Seok S.J."/>
            <person name="Whang K.S."/>
            <person name="Kwon S.W."/>
        </authorList>
    </citation>
    <scope>NUCLEOTIDE SEQUENCE [LARGE SCALE GENOMIC DNA]</scope>
    <source>
        <strain evidence="16 17">NBRC 108923</strain>
    </source>
</reference>
<evidence type="ECO:0000259" key="15">
    <source>
        <dbReference type="Pfam" id="PF06832"/>
    </source>
</evidence>
<dbReference type="InterPro" id="IPR012338">
    <property type="entry name" value="Beta-lactam/transpept-like"/>
</dbReference>
<dbReference type="InterPro" id="IPR036950">
    <property type="entry name" value="PBP_transglycosylase"/>
</dbReference>
<feature type="chain" id="PRO_5047131216" description="peptidoglycan glycosyltransferase" evidence="12">
    <location>
        <begin position="29"/>
        <end position="741"/>
    </location>
</feature>